<keyword evidence="3" id="KW-0813">Transport</keyword>
<reference evidence="11" key="1">
    <citation type="submission" date="2021-01" db="EMBL/GenBank/DDBJ databases">
        <title>Whole genome shotgun sequence of Rugosimonospora africana NBRC 104875.</title>
        <authorList>
            <person name="Komaki H."/>
            <person name="Tamura T."/>
        </authorList>
    </citation>
    <scope>NUCLEOTIDE SEQUENCE</scope>
    <source>
        <strain evidence="11">NBRC 104875</strain>
    </source>
</reference>
<sequence>MARATGGLGAAATLALLAGPLLSMVDSNVVNVAIPDITRELHGSLTSVQWTVSGYLLALAATLPATSFLAKRLGTVRVYAVSLAGFTLASVLCAFAQNIPELVAARAAQGVAAAPLVPLSMSLTLGRRDKIPTSAGIVLFLGPALGPTVGGLLVAAWSWPAIFLVNAPIGLAALAALPVLRRRGIVDERDPAARFDPAGLLLLSGGLVLAIYGAGEGPTHGWGSARSWPFWCAGVLLLCGYGWWARGREHPAVDLRLLRRAQSALAVWLCTITSVAMFSVLFLLPVLLQDIQGHGPLASGLVLLPQGLVMGLSTRYGMTLGERGGLRRGIVAGLVAIGATTALLLLVTVHTPLWIVSVIMAGRGLGIGLVIQPLLLAMLAGLSPGQLADANTLFNVGQRLGGSIGVGLLATFFTLRVTVRVRDALGPAASRLRGMSTGSLASAPQSVRPRLADAAAAGFHDTIWLGVGIAAVGVLCALFLRPAVFAGSGQARAGDTEEPATAPGAQVATG</sequence>
<feature type="transmembrane region" description="Helical" evidence="9">
    <location>
        <begin position="300"/>
        <end position="318"/>
    </location>
</feature>
<name>A0A8J3QNH9_9ACTN</name>
<proteinExistence type="inferred from homology"/>
<evidence type="ECO:0000256" key="6">
    <source>
        <dbReference type="ARBA" id="ARBA00022989"/>
    </source>
</evidence>
<dbReference type="InterPro" id="IPR011701">
    <property type="entry name" value="MFS"/>
</dbReference>
<feature type="domain" description="Major facilitator superfamily (MFS) profile" evidence="10">
    <location>
        <begin position="12"/>
        <end position="485"/>
    </location>
</feature>
<dbReference type="PANTHER" id="PTHR42718:SF9">
    <property type="entry name" value="MAJOR FACILITATOR SUPERFAMILY MULTIDRUG TRANSPORTER MFSC"/>
    <property type="match status" value="1"/>
</dbReference>
<feature type="transmembrane region" description="Helical" evidence="9">
    <location>
        <begin position="161"/>
        <end position="180"/>
    </location>
</feature>
<evidence type="ECO:0000256" key="2">
    <source>
        <dbReference type="ARBA" id="ARBA00008537"/>
    </source>
</evidence>
<dbReference type="Gene3D" id="1.20.1720.10">
    <property type="entry name" value="Multidrug resistance protein D"/>
    <property type="match status" value="1"/>
</dbReference>
<comment type="caution">
    <text evidence="11">The sequence shown here is derived from an EMBL/GenBank/DDBJ whole genome shotgun (WGS) entry which is preliminary data.</text>
</comment>
<dbReference type="Proteomes" id="UP000642748">
    <property type="component" value="Unassembled WGS sequence"/>
</dbReference>
<dbReference type="Gene3D" id="1.20.1250.20">
    <property type="entry name" value="MFS general substrate transporter like domains"/>
    <property type="match status" value="1"/>
</dbReference>
<feature type="transmembrane region" description="Helical" evidence="9">
    <location>
        <begin position="265"/>
        <end position="288"/>
    </location>
</feature>
<evidence type="ECO:0000313" key="12">
    <source>
        <dbReference type="Proteomes" id="UP000642748"/>
    </source>
</evidence>
<dbReference type="SUPFAM" id="SSF103473">
    <property type="entry name" value="MFS general substrate transporter"/>
    <property type="match status" value="1"/>
</dbReference>
<dbReference type="GO" id="GO:0022857">
    <property type="term" value="F:transmembrane transporter activity"/>
    <property type="evidence" value="ECO:0007669"/>
    <property type="project" value="InterPro"/>
</dbReference>
<evidence type="ECO:0000256" key="9">
    <source>
        <dbReference type="SAM" id="Phobius"/>
    </source>
</evidence>
<evidence type="ECO:0000259" key="10">
    <source>
        <dbReference type="PROSITE" id="PS50850"/>
    </source>
</evidence>
<gene>
    <name evidence="11" type="ORF">Raf01_14810</name>
</gene>
<dbReference type="InterPro" id="IPR004638">
    <property type="entry name" value="EmrB-like"/>
</dbReference>
<evidence type="ECO:0000256" key="3">
    <source>
        <dbReference type="ARBA" id="ARBA00022448"/>
    </source>
</evidence>
<keyword evidence="4" id="KW-1003">Cell membrane</keyword>
<feature type="region of interest" description="Disordered" evidence="8">
    <location>
        <begin position="491"/>
        <end position="510"/>
    </location>
</feature>
<feature type="transmembrane region" description="Helical" evidence="9">
    <location>
        <begin position="78"/>
        <end position="97"/>
    </location>
</feature>
<feature type="transmembrane region" description="Helical" evidence="9">
    <location>
        <begin position="47"/>
        <end position="66"/>
    </location>
</feature>
<evidence type="ECO:0000256" key="4">
    <source>
        <dbReference type="ARBA" id="ARBA00022475"/>
    </source>
</evidence>
<feature type="transmembrane region" description="Helical" evidence="9">
    <location>
        <begin position="463"/>
        <end position="480"/>
    </location>
</feature>
<keyword evidence="12" id="KW-1185">Reference proteome</keyword>
<dbReference type="InterPro" id="IPR020846">
    <property type="entry name" value="MFS_dom"/>
</dbReference>
<dbReference type="PANTHER" id="PTHR42718">
    <property type="entry name" value="MAJOR FACILITATOR SUPERFAMILY MULTIDRUG TRANSPORTER MFSC"/>
    <property type="match status" value="1"/>
</dbReference>
<feature type="transmembrane region" description="Helical" evidence="9">
    <location>
        <begin position="353"/>
        <end position="379"/>
    </location>
</feature>
<keyword evidence="5 9" id="KW-0812">Transmembrane</keyword>
<keyword evidence="6 9" id="KW-1133">Transmembrane helix</keyword>
<feature type="transmembrane region" description="Helical" evidence="9">
    <location>
        <begin position="137"/>
        <end position="155"/>
    </location>
</feature>
<comment type="similarity">
    <text evidence="2">Belongs to the major facilitator superfamily. EmrB family.</text>
</comment>
<dbReference type="InterPro" id="IPR036259">
    <property type="entry name" value="MFS_trans_sf"/>
</dbReference>
<evidence type="ECO:0000313" key="11">
    <source>
        <dbReference type="EMBL" id="GIH13309.1"/>
    </source>
</evidence>
<dbReference type="EMBL" id="BONZ01000013">
    <property type="protein sequence ID" value="GIH13309.1"/>
    <property type="molecule type" value="Genomic_DNA"/>
</dbReference>
<dbReference type="NCBIfam" id="TIGR00711">
    <property type="entry name" value="efflux_EmrB"/>
    <property type="match status" value="1"/>
</dbReference>
<dbReference type="GO" id="GO:0005886">
    <property type="term" value="C:plasma membrane"/>
    <property type="evidence" value="ECO:0007669"/>
    <property type="project" value="UniProtKB-SubCell"/>
</dbReference>
<evidence type="ECO:0000256" key="5">
    <source>
        <dbReference type="ARBA" id="ARBA00022692"/>
    </source>
</evidence>
<dbReference type="AlphaFoldDB" id="A0A8J3QNH9"/>
<feature type="transmembrane region" description="Helical" evidence="9">
    <location>
        <begin position="103"/>
        <end position="125"/>
    </location>
</feature>
<evidence type="ECO:0000256" key="7">
    <source>
        <dbReference type="ARBA" id="ARBA00023136"/>
    </source>
</evidence>
<dbReference type="PROSITE" id="PS50850">
    <property type="entry name" value="MFS"/>
    <property type="match status" value="1"/>
</dbReference>
<organism evidence="11 12">
    <name type="scientific">Rugosimonospora africana</name>
    <dbReference type="NCBI Taxonomy" id="556532"/>
    <lineage>
        <taxon>Bacteria</taxon>
        <taxon>Bacillati</taxon>
        <taxon>Actinomycetota</taxon>
        <taxon>Actinomycetes</taxon>
        <taxon>Micromonosporales</taxon>
        <taxon>Micromonosporaceae</taxon>
        <taxon>Rugosimonospora</taxon>
    </lineage>
</organism>
<evidence type="ECO:0000256" key="8">
    <source>
        <dbReference type="SAM" id="MobiDB-lite"/>
    </source>
</evidence>
<feature type="transmembrane region" description="Helical" evidence="9">
    <location>
        <begin position="330"/>
        <end position="347"/>
    </location>
</feature>
<feature type="transmembrane region" description="Helical" evidence="9">
    <location>
        <begin position="400"/>
        <end position="419"/>
    </location>
</feature>
<dbReference type="RefSeq" id="WP_203916965.1">
    <property type="nucleotide sequence ID" value="NZ_BONZ01000013.1"/>
</dbReference>
<feature type="transmembrane region" description="Helical" evidence="9">
    <location>
        <begin position="192"/>
        <end position="215"/>
    </location>
</feature>
<accession>A0A8J3QNH9</accession>
<comment type="subcellular location">
    <subcellularLocation>
        <location evidence="1">Cell membrane</location>
        <topology evidence="1">Multi-pass membrane protein</topology>
    </subcellularLocation>
</comment>
<dbReference type="Pfam" id="PF07690">
    <property type="entry name" value="MFS_1"/>
    <property type="match status" value="1"/>
</dbReference>
<protein>
    <submittedName>
        <fullName evidence="11">MFS transporter</fullName>
    </submittedName>
</protein>
<evidence type="ECO:0000256" key="1">
    <source>
        <dbReference type="ARBA" id="ARBA00004651"/>
    </source>
</evidence>
<feature type="transmembrane region" description="Helical" evidence="9">
    <location>
        <begin position="227"/>
        <end position="244"/>
    </location>
</feature>
<keyword evidence="7 9" id="KW-0472">Membrane</keyword>